<dbReference type="Gene3D" id="2.40.30.170">
    <property type="match status" value="1"/>
</dbReference>
<evidence type="ECO:0000256" key="1">
    <source>
        <dbReference type="ARBA" id="ARBA00004196"/>
    </source>
</evidence>
<dbReference type="GO" id="GO:0030313">
    <property type="term" value="C:cell envelope"/>
    <property type="evidence" value="ECO:0007669"/>
    <property type="project" value="UniProtKB-SubCell"/>
</dbReference>
<dbReference type="InterPro" id="IPR058636">
    <property type="entry name" value="Beta-barrel_YknX"/>
</dbReference>
<dbReference type="SUPFAM" id="SSF111369">
    <property type="entry name" value="HlyD-like secretion proteins"/>
    <property type="match status" value="1"/>
</dbReference>
<dbReference type="PANTHER" id="PTHR32347">
    <property type="entry name" value="EFFLUX SYSTEM COMPONENT YKNX-RELATED"/>
    <property type="match status" value="1"/>
</dbReference>
<comment type="caution">
    <text evidence="4">The sequence shown here is derived from an EMBL/GenBank/DDBJ whole genome shotgun (WGS) entry which is preliminary data.</text>
</comment>
<protein>
    <recommendedName>
        <fullName evidence="3">YknX-like beta-barrel domain-containing protein</fullName>
    </recommendedName>
</protein>
<name>A0A645DCC0_9ZZZZ</name>
<comment type="subcellular location">
    <subcellularLocation>
        <location evidence="1">Cell envelope</location>
    </subcellularLocation>
</comment>
<dbReference type="InterPro" id="IPR050465">
    <property type="entry name" value="UPF0194_transport"/>
</dbReference>
<evidence type="ECO:0000259" key="3">
    <source>
        <dbReference type="Pfam" id="PF25990"/>
    </source>
</evidence>
<proteinExistence type="predicted"/>
<dbReference type="Gene3D" id="2.40.420.20">
    <property type="match status" value="1"/>
</dbReference>
<organism evidence="4">
    <name type="scientific">bioreactor metagenome</name>
    <dbReference type="NCBI Taxonomy" id="1076179"/>
    <lineage>
        <taxon>unclassified sequences</taxon>
        <taxon>metagenomes</taxon>
        <taxon>ecological metagenomes</taxon>
    </lineage>
</organism>
<dbReference type="PANTHER" id="PTHR32347:SF14">
    <property type="entry name" value="EFFLUX SYSTEM COMPONENT YKNX-RELATED"/>
    <property type="match status" value="1"/>
</dbReference>
<reference evidence="4" key="1">
    <citation type="submission" date="2019-08" db="EMBL/GenBank/DDBJ databases">
        <authorList>
            <person name="Kucharzyk K."/>
            <person name="Murdoch R.W."/>
            <person name="Higgins S."/>
            <person name="Loffler F."/>
        </authorList>
    </citation>
    <scope>NUCLEOTIDE SEQUENCE</scope>
</reference>
<gene>
    <name evidence="4" type="ORF">SDC9_133949</name>
</gene>
<keyword evidence="2" id="KW-0175">Coiled coil</keyword>
<dbReference type="Pfam" id="PF25990">
    <property type="entry name" value="Beta-barrel_YknX"/>
    <property type="match status" value="1"/>
</dbReference>
<dbReference type="EMBL" id="VSSQ01034800">
    <property type="protein sequence ID" value="MPM86857.1"/>
    <property type="molecule type" value="Genomic_DNA"/>
</dbReference>
<accession>A0A645DCC0</accession>
<evidence type="ECO:0000256" key="2">
    <source>
        <dbReference type="ARBA" id="ARBA00023054"/>
    </source>
</evidence>
<feature type="domain" description="YknX-like beta-barrel" evidence="3">
    <location>
        <begin position="76"/>
        <end position="160"/>
    </location>
</feature>
<evidence type="ECO:0000313" key="4">
    <source>
        <dbReference type="EMBL" id="MPM86857.1"/>
    </source>
</evidence>
<dbReference type="AlphaFoldDB" id="A0A645DCC0"/>
<sequence length="250" mass="26751">MERTATRRLVELKNAIEMNSISADMTQEQLNLEKLQQSLSDSTVKAPISGTITAVYALEGMPGNGLLFVIEDTEQLVVKTSVREYDVAALREGMPAVIKSDATGDREFNGEVLRIAPAAEKNTDGSTAAKNGSTVEFETDVSLPASDSMLRIGMNVRLNIIVEKKDDVLSVPYDAVTTDGSGSDIIYIARADEKGDYTAQAVPVQTGMETDFAIEVSAEDLSEGDLIITDPNSVAPGDAIRLMPGSTENT</sequence>